<dbReference type="EC" id="2.7.1.170" evidence="2"/>
<dbReference type="SUPFAM" id="SSF53067">
    <property type="entry name" value="Actin-like ATPase domain"/>
    <property type="match status" value="1"/>
</dbReference>
<comment type="catalytic activity">
    <reaction evidence="2">
        <text>1,6-anhydro-N-acetyl-beta-muramate + ATP + H2O = N-acetyl-D-muramate 6-phosphate + ADP + H(+)</text>
        <dbReference type="Rhea" id="RHEA:24952"/>
        <dbReference type="ChEBI" id="CHEBI:15377"/>
        <dbReference type="ChEBI" id="CHEBI:15378"/>
        <dbReference type="ChEBI" id="CHEBI:30616"/>
        <dbReference type="ChEBI" id="CHEBI:58690"/>
        <dbReference type="ChEBI" id="CHEBI:58722"/>
        <dbReference type="ChEBI" id="CHEBI:456216"/>
        <dbReference type="EC" id="2.7.1.170"/>
    </reaction>
</comment>
<comment type="pathway">
    <text evidence="2">Amino-sugar metabolism; 1,6-anhydro-N-acetylmuramate degradation.</text>
</comment>
<evidence type="ECO:0000313" key="3">
    <source>
        <dbReference type="EMBL" id="MBR0800902.1"/>
    </source>
</evidence>
<dbReference type="RefSeq" id="WP_212398776.1">
    <property type="nucleotide sequence ID" value="NZ_JAFCJH010000065.1"/>
</dbReference>
<dbReference type="InterPro" id="IPR043129">
    <property type="entry name" value="ATPase_NBD"/>
</dbReference>
<dbReference type="Proteomes" id="UP001315278">
    <property type="component" value="Unassembled WGS sequence"/>
</dbReference>
<dbReference type="Pfam" id="PF03702">
    <property type="entry name" value="AnmK"/>
    <property type="match status" value="1"/>
</dbReference>
<feature type="binding site" evidence="2">
    <location>
        <begin position="11"/>
        <end position="18"/>
    </location>
    <ligand>
        <name>ATP</name>
        <dbReference type="ChEBI" id="CHEBI:30616"/>
    </ligand>
</feature>
<keyword evidence="2" id="KW-0547">Nucleotide-binding</keyword>
<proteinExistence type="inferred from homology"/>
<dbReference type="PANTHER" id="PTHR30605">
    <property type="entry name" value="ANHYDRO-N-ACETYLMURAMIC ACID KINASE"/>
    <property type="match status" value="1"/>
</dbReference>
<protein>
    <recommendedName>
        <fullName evidence="2">Anhydro-N-acetylmuramic acid kinase</fullName>
        <ecNumber evidence="2">2.7.1.170</ecNumber>
    </recommendedName>
    <alternativeName>
        <fullName evidence="2">AnhMurNAc kinase</fullName>
    </alternativeName>
</protein>
<dbReference type="GO" id="GO:0016301">
    <property type="term" value="F:kinase activity"/>
    <property type="evidence" value="ECO:0007669"/>
    <property type="project" value="UniProtKB-KW"/>
</dbReference>
<comment type="function">
    <text evidence="2">Catalyzes the specific phosphorylation of 1,6-anhydro-N-acetylmuramic acid (anhMurNAc) with the simultaneous cleavage of the 1,6-anhydro ring, generating MurNAc-6-P. Is required for the utilization of anhMurNAc either imported from the medium or derived from its own cell wall murein, and thus plays a role in cell wall recycling.</text>
</comment>
<evidence type="ECO:0000256" key="2">
    <source>
        <dbReference type="HAMAP-Rule" id="MF_01270"/>
    </source>
</evidence>
<dbReference type="PANTHER" id="PTHR30605:SF0">
    <property type="entry name" value="ANHYDRO-N-ACETYLMURAMIC ACID KINASE"/>
    <property type="match status" value="1"/>
</dbReference>
<keyword evidence="2 3" id="KW-0418">Kinase</keyword>
<keyword evidence="2" id="KW-0067">ATP-binding</keyword>
<dbReference type="Gene3D" id="3.30.420.40">
    <property type="match status" value="2"/>
</dbReference>
<reference evidence="4" key="1">
    <citation type="journal article" date="2021" name="ISME J.">
        <title>Evolutionary origin and ecological implication of a unique nif island in free-living Bradyrhizobium lineages.</title>
        <authorList>
            <person name="Tao J."/>
        </authorList>
    </citation>
    <scope>NUCLEOTIDE SEQUENCE [LARGE SCALE GENOMIC DNA]</scope>
    <source>
        <strain evidence="4">SZCCT0434</strain>
    </source>
</reference>
<dbReference type="EMBL" id="JAFCJH010000065">
    <property type="protein sequence ID" value="MBR0800902.1"/>
    <property type="molecule type" value="Genomic_DNA"/>
</dbReference>
<keyword evidence="2 3" id="KW-0808">Transferase</keyword>
<comment type="similarity">
    <text evidence="2">Belongs to the anhydro-N-acetylmuramic acid kinase family.</text>
</comment>
<keyword evidence="4" id="KW-1185">Reference proteome</keyword>
<name>A0ABS5FVN9_9BRAD</name>
<accession>A0ABS5FVN9</accession>
<dbReference type="InterPro" id="IPR005338">
    <property type="entry name" value="Anhydro_N_Ac-Mur_kinase"/>
</dbReference>
<evidence type="ECO:0000313" key="4">
    <source>
        <dbReference type="Proteomes" id="UP001315278"/>
    </source>
</evidence>
<dbReference type="HAMAP" id="MF_01270">
    <property type="entry name" value="AnhMurNAc_kinase"/>
    <property type="match status" value="1"/>
</dbReference>
<dbReference type="NCBIfam" id="NF007141">
    <property type="entry name" value="PRK09585.1-5"/>
    <property type="match status" value="1"/>
</dbReference>
<comment type="pathway">
    <text evidence="2">Cell wall biogenesis; peptidoglycan recycling.</text>
</comment>
<organism evidence="3 4">
    <name type="scientific">Bradyrhizobium jicamae</name>
    <dbReference type="NCBI Taxonomy" id="280332"/>
    <lineage>
        <taxon>Bacteria</taxon>
        <taxon>Pseudomonadati</taxon>
        <taxon>Pseudomonadota</taxon>
        <taxon>Alphaproteobacteria</taxon>
        <taxon>Hyphomicrobiales</taxon>
        <taxon>Nitrobacteraceae</taxon>
        <taxon>Bradyrhizobium</taxon>
    </lineage>
</organism>
<keyword evidence="1 2" id="KW-0119">Carbohydrate metabolism</keyword>
<sequence length="367" mass="39040">MMLTALGLMSGTSLDGVDVALIETDGRQVKAFGPTGYRPYTEGERSLLRQALVEAAHLPQRDARPGILRQAEQAVTIAHAEAVAAFTAQNRITAQDIDIVGFHGQTVLHRPERRLTVQIGDAPALAKAIHVPVMHDFRAADVEAGGQGAPFVPVYHRALAQSLNREGPIVVVNVGGVSNITYIDGADTLIACDTGPGNALLDDFMYREMHQPFDTEGRFAAQGRPDEGWIAQALRLPFFAKPPPKSLDRNDFASLRLGAMPPADGAATLTAFTAAAIARIVPLLPKRPRSWIIAGGGASNLTMLRMLRERLAPATVEPAERLGWASDAIEAQAFGFLAARGLKGLPLSYPATTGVAIPMTGGVIARP</sequence>
<gene>
    <name evidence="2" type="primary">anmK</name>
    <name evidence="3" type="ORF">JQ615_36625</name>
</gene>
<evidence type="ECO:0000256" key="1">
    <source>
        <dbReference type="ARBA" id="ARBA00023277"/>
    </source>
</evidence>
<comment type="caution">
    <text evidence="3">The sequence shown here is derived from an EMBL/GenBank/DDBJ whole genome shotgun (WGS) entry which is preliminary data.</text>
</comment>